<dbReference type="GO" id="GO:0016020">
    <property type="term" value="C:membrane"/>
    <property type="evidence" value="ECO:0007669"/>
    <property type="project" value="UniProtKB-SubCell"/>
</dbReference>
<evidence type="ECO:0000256" key="3">
    <source>
        <dbReference type="ARBA" id="ARBA00022692"/>
    </source>
</evidence>
<evidence type="ECO:0000313" key="8">
    <source>
        <dbReference type="Proteomes" id="UP000015104"/>
    </source>
</evidence>
<name>T1JPT4_TETUR</name>
<evidence type="ECO:0000256" key="5">
    <source>
        <dbReference type="ARBA" id="ARBA00023136"/>
    </source>
</evidence>
<evidence type="ECO:0000256" key="6">
    <source>
        <dbReference type="SAM" id="Phobius"/>
    </source>
</evidence>
<dbReference type="PANTHER" id="PTHR28599:SF1">
    <property type="entry name" value="SMALL INTEGRAL MEMBRANE PROTEIN 12"/>
    <property type="match status" value="1"/>
</dbReference>
<dbReference type="EMBL" id="CAEY01000430">
    <property type="status" value="NOT_ANNOTATED_CDS"/>
    <property type="molecule type" value="Genomic_DNA"/>
</dbReference>
<reference evidence="8" key="1">
    <citation type="submission" date="2011-08" db="EMBL/GenBank/DDBJ databases">
        <authorList>
            <person name="Rombauts S."/>
        </authorList>
    </citation>
    <scope>NUCLEOTIDE SEQUENCE</scope>
    <source>
        <strain evidence="8">London</strain>
    </source>
</reference>
<protein>
    <submittedName>
        <fullName evidence="7">Uncharacterized protein</fullName>
    </submittedName>
</protein>
<dbReference type="Proteomes" id="UP000015104">
    <property type="component" value="Unassembled WGS sequence"/>
</dbReference>
<dbReference type="HOGENOM" id="CLU_160787_1_0_1"/>
<evidence type="ECO:0000256" key="4">
    <source>
        <dbReference type="ARBA" id="ARBA00022989"/>
    </source>
</evidence>
<comment type="similarity">
    <text evidence="2">Belongs to the SMIM12 family.</text>
</comment>
<feature type="transmembrane region" description="Helical" evidence="6">
    <location>
        <begin position="12"/>
        <end position="31"/>
    </location>
</feature>
<evidence type="ECO:0000256" key="1">
    <source>
        <dbReference type="ARBA" id="ARBA00004167"/>
    </source>
</evidence>
<evidence type="ECO:0000256" key="2">
    <source>
        <dbReference type="ARBA" id="ARBA00007304"/>
    </source>
</evidence>
<reference evidence="7" key="2">
    <citation type="submission" date="2015-06" db="UniProtKB">
        <authorList>
            <consortium name="EnsemblMetazoa"/>
        </authorList>
    </citation>
    <scope>IDENTIFICATION</scope>
</reference>
<dbReference type="EnsemblMetazoa" id="tetur01g00730.1">
    <property type="protein sequence ID" value="tetur01g00730.1"/>
    <property type="gene ID" value="tetur01g00730"/>
</dbReference>
<dbReference type="eggNOG" id="ENOG502S7ZP">
    <property type="taxonomic scope" value="Eukaryota"/>
</dbReference>
<dbReference type="STRING" id="32264.T1JPT4"/>
<dbReference type="GO" id="GO:0004842">
    <property type="term" value="F:ubiquitin-protein transferase activity"/>
    <property type="evidence" value="ECO:0007669"/>
    <property type="project" value="InterPro"/>
</dbReference>
<keyword evidence="4 6" id="KW-1133">Transmembrane helix</keyword>
<keyword evidence="3 6" id="KW-0812">Transmembrane</keyword>
<evidence type="ECO:0000313" key="7">
    <source>
        <dbReference type="EnsemblMetazoa" id="tetur01g00730.1"/>
    </source>
</evidence>
<organism evidence="7 8">
    <name type="scientific">Tetranychus urticae</name>
    <name type="common">Two-spotted spider mite</name>
    <dbReference type="NCBI Taxonomy" id="32264"/>
    <lineage>
        <taxon>Eukaryota</taxon>
        <taxon>Metazoa</taxon>
        <taxon>Ecdysozoa</taxon>
        <taxon>Arthropoda</taxon>
        <taxon>Chelicerata</taxon>
        <taxon>Arachnida</taxon>
        <taxon>Acari</taxon>
        <taxon>Acariformes</taxon>
        <taxon>Trombidiformes</taxon>
        <taxon>Prostigmata</taxon>
        <taxon>Eleutherengona</taxon>
        <taxon>Raphignathae</taxon>
        <taxon>Tetranychoidea</taxon>
        <taxon>Tetranychidae</taxon>
        <taxon>Tetranychus</taxon>
    </lineage>
</organism>
<dbReference type="Pfam" id="PF15990">
    <property type="entry name" value="UPF0767"/>
    <property type="match status" value="1"/>
</dbReference>
<dbReference type="PANTHER" id="PTHR28599">
    <property type="entry name" value="SMALL INTEGRAL MEMBRANE PROTEIN 12"/>
    <property type="match status" value="1"/>
</dbReference>
<keyword evidence="5 6" id="KW-0472">Membrane</keyword>
<dbReference type="AlphaFoldDB" id="T1JPT4"/>
<comment type="subcellular location">
    <subcellularLocation>
        <location evidence="1">Membrane</location>
        <topology evidence="1">Single-pass membrane protein</topology>
    </subcellularLocation>
</comment>
<accession>T1JPT4</accession>
<keyword evidence="8" id="KW-1185">Reference proteome</keyword>
<dbReference type="GO" id="GO:0016567">
    <property type="term" value="P:protein ubiquitination"/>
    <property type="evidence" value="ECO:0007669"/>
    <property type="project" value="InterPro"/>
</dbReference>
<proteinExistence type="inferred from homology"/>
<sequence length="91" mass="10302">MIQLIIAASRNYLPYVTFPAALVIGAIGYNLEGYLWKSNTPSTQSVEKNRIERLISELDQQDPVNVKPLKSNKYEPEAVINRQLSPSLQQQ</sequence>
<dbReference type="InterPro" id="IPR031933">
    <property type="entry name" value="UPF0767"/>
</dbReference>